<gene>
    <name evidence="7" type="ORF">N5I32_04115</name>
</gene>
<organism evidence="7 8">
    <name type="scientific">Albidovulum sediminis</name>
    <dbReference type="NCBI Taxonomy" id="3066345"/>
    <lineage>
        <taxon>Bacteria</taxon>
        <taxon>Pseudomonadati</taxon>
        <taxon>Pseudomonadota</taxon>
        <taxon>Alphaproteobacteria</taxon>
        <taxon>Rhodobacterales</taxon>
        <taxon>Paracoccaceae</taxon>
        <taxon>Albidovulum</taxon>
    </lineage>
</organism>
<evidence type="ECO:0000256" key="3">
    <source>
        <dbReference type="ARBA" id="ARBA00023136"/>
    </source>
</evidence>
<dbReference type="Gene3D" id="2.40.160.20">
    <property type="match status" value="1"/>
</dbReference>
<evidence type="ECO:0000313" key="7">
    <source>
        <dbReference type="EMBL" id="MCT8328697.1"/>
    </source>
</evidence>
<dbReference type="Proteomes" id="UP001205601">
    <property type="component" value="Unassembled WGS sequence"/>
</dbReference>
<keyword evidence="2 5" id="KW-0732">Signal</keyword>
<comment type="similarity">
    <text evidence="4">Belongs to the Omp25/RopB family.</text>
</comment>
<keyword evidence="8" id="KW-1185">Reference proteome</keyword>
<name>A0ABT2NIF1_9RHOB</name>
<comment type="subcellular location">
    <subcellularLocation>
        <location evidence="1">Membrane</location>
    </subcellularLocation>
</comment>
<evidence type="ECO:0000313" key="8">
    <source>
        <dbReference type="Proteomes" id="UP001205601"/>
    </source>
</evidence>
<dbReference type="PANTHER" id="PTHR34001">
    <property type="entry name" value="BLL7405 PROTEIN"/>
    <property type="match status" value="1"/>
</dbReference>
<dbReference type="InterPro" id="IPR027385">
    <property type="entry name" value="Beta-barrel_OMP"/>
</dbReference>
<dbReference type="EMBL" id="JAOCQF010000001">
    <property type="protein sequence ID" value="MCT8328697.1"/>
    <property type="molecule type" value="Genomic_DNA"/>
</dbReference>
<evidence type="ECO:0000256" key="5">
    <source>
        <dbReference type="SAM" id="SignalP"/>
    </source>
</evidence>
<dbReference type="InterPro" id="IPR011250">
    <property type="entry name" value="OMP/PagP_B-barrel"/>
</dbReference>
<evidence type="ECO:0000256" key="4">
    <source>
        <dbReference type="ARBA" id="ARBA00038306"/>
    </source>
</evidence>
<dbReference type="PANTHER" id="PTHR34001:SF3">
    <property type="entry name" value="BLL7405 PROTEIN"/>
    <property type="match status" value="1"/>
</dbReference>
<feature type="chain" id="PRO_5046388876" evidence="5">
    <location>
        <begin position="22"/>
        <end position="195"/>
    </location>
</feature>
<dbReference type="SUPFAM" id="SSF56925">
    <property type="entry name" value="OMPA-like"/>
    <property type="match status" value="1"/>
</dbReference>
<evidence type="ECO:0000259" key="6">
    <source>
        <dbReference type="Pfam" id="PF13505"/>
    </source>
</evidence>
<evidence type="ECO:0000256" key="2">
    <source>
        <dbReference type="ARBA" id="ARBA00022729"/>
    </source>
</evidence>
<evidence type="ECO:0000256" key="1">
    <source>
        <dbReference type="ARBA" id="ARBA00004370"/>
    </source>
</evidence>
<sequence>MKTISYLALAASVAMAAPSLAGGLAEPVPEPVIQPAVPVATGADWTGGYVTGRLGYGDVTDPADGDGLMYGIGGGYDWDLGDWVVGVAGNYDGANIDLGTGGDSLDSIARLGVRAGRDLGRTLVYATAGAARADASVGGADLSDNGWYAGIGLDYALNDRWTVGGELLTNRFSDFDGTGSDLRATTASVNVGLRF</sequence>
<comment type="caution">
    <text evidence="7">The sequence shown here is derived from an EMBL/GenBank/DDBJ whole genome shotgun (WGS) entry which is preliminary data.</text>
</comment>
<dbReference type="RefSeq" id="WP_261494121.1">
    <property type="nucleotide sequence ID" value="NZ_JAOCQF010000001.1"/>
</dbReference>
<feature type="signal peptide" evidence="5">
    <location>
        <begin position="1"/>
        <end position="21"/>
    </location>
</feature>
<protein>
    <submittedName>
        <fullName evidence="7">Porin family protein</fullName>
    </submittedName>
</protein>
<accession>A0ABT2NIF1</accession>
<dbReference type="InterPro" id="IPR051692">
    <property type="entry name" value="OMP-like"/>
</dbReference>
<dbReference type="Pfam" id="PF13505">
    <property type="entry name" value="OMP_b-brl"/>
    <property type="match status" value="1"/>
</dbReference>
<proteinExistence type="inferred from homology"/>
<feature type="domain" description="Outer membrane protein beta-barrel" evidence="6">
    <location>
        <begin position="36"/>
        <end position="195"/>
    </location>
</feature>
<reference evidence="8" key="1">
    <citation type="submission" date="2023-07" db="EMBL/GenBank/DDBJ databases">
        <title>Defluviimonas sediminis sp. nov., isolated from mangrove sediment.</title>
        <authorList>
            <person name="Liu L."/>
            <person name="Li J."/>
            <person name="Huang Y."/>
            <person name="Pan J."/>
            <person name="Li M."/>
        </authorList>
    </citation>
    <scope>NUCLEOTIDE SEQUENCE [LARGE SCALE GENOMIC DNA]</scope>
    <source>
        <strain evidence="8">FT324</strain>
    </source>
</reference>
<keyword evidence="3" id="KW-0472">Membrane</keyword>